<keyword evidence="1" id="KW-0732">Signal</keyword>
<organism evidence="2 3">
    <name type="scientific">Sphingobium yanoikuyae ATCC 51230</name>
    <dbReference type="NCBI Taxonomy" id="883163"/>
    <lineage>
        <taxon>Bacteria</taxon>
        <taxon>Pseudomonadati</taxon>
        <taxon>Pseudomonadota</taxon>
        <taxon>Alphaproteobacteria</taxon>
        <taxon>Sphingomonadales</taxon>
        <taxon>Sphingomonadaceae</taxon>
        <taxon>Sphingobium</taxon>
    </lineage>
</organism>
<dbReference type="HOGENOM" id="CLU_839137_0_0_5"/>
<gene>
    <name evidence="2" type="ORF">HMPREF9718_00564</name>
</gene>
<keyword evidence="3" id="KW-1185">Reference proteome</keyword>
<evidence type="ECO:0000313" key="3">
    <source>
        <dbReference type="Proteomes" id="UP000009887"/>
    </source>
</evidence>
<dbReference type="PATRIC" id="fig|883163.3.peg.568"/>
<accession>K9CY14</accession>
<sequence>MKPGAHLLLGLSLATFPAIAAAQTDLPSCPGASGMTQDEKATAQRLAPSLQQMAAPTARTASLLQGLGGEMEVNNGEARTSLSYGGKLPPRICPSDADGAVRFRQTSYGLTLSVPLANDTDLIDPQLLDGLSDGPSLSFSLSRYSATKRDAPTGFQSHAWQFGSEVSIGMNQFHYRDPVSLAKHSDWKPQLGIGGFLAFYPKDRRSMVSFGIDYQSSYEAAEEQILCKPMVTDPDKDCAKAAPKGPDREDSLNLSIEYRRAPELKIAGANIGYSPKFTYDSLNDDFGVELPFYFLPSEKSPLLPGFKIGYASDKDDVILGVFLKASFGMMH</sequence>
<evidence type="ECO:0000256" key="1">
    <source>
        <dbReference type="SAM" id="SignalP"/>
    </source>
</evidence>
<name>K9CY14_SPHYA</name>
<feature type="signal peptide" evidence="1">
    <location>
        <begin position="1"/>
        <end position="20"/>
    </location>
</feature>
<dbReference type="Proteomes" id="UP000009887">
    <property type="component" value="Unassembled WGS sequence"/>
</dbReference>
<evidence type="ECO:0008006" key="4">
    <source>
        <dbReference type="Google" id="ProtNLM"/>
    </source>
</evidence>
<comment type="caution">
    <text evidence="2">The sequence shown here is derived from an EMBL/GenBank/DDBJ whole genome shotgun (WGS) entry which is preliminary data.</text>
</comment>
<reference evidence="2 3" key="1">
    <citation type="submission" date="2012-09" db="EMBL/GenBank/DDBJ databases">
        <title>The Genome Sequence of Sphingobium yanoikuyae ATCC 51230.</title>
        <authorList>
            <consortium name="The Broad Institute Genome Sequencing Platform"/>
            <person name="Earl A."/>
            <person name="Ward D."/>
            <person name="Feldgarden M."/>
            <person name="Gevers D."/>
            <person name="Huys G."/>
            <person name="Walker B."/>
            <person name="Young S.K."/>
            <person name="Zeng Q."/>
            <person name="Gargeya S."/>
            <person name="Fitzgerald M."/>
            <person name="Haas B."/>
            <person name="Abouelleil A."/>
            <person name="Alvarado L."/>
            <person name="Arachchi H.M."/>
            <person name="Berlin A.M."/>
            <person name="Chapman S.B."/>
            <person name="Goldberg J."/>
            <person name="Griggs A."/>
            <person name="Gujja S."/>
            <person name="Hansen M."/>
            <person name="Howarth C."/>
            <person name="Imamovic A."/>
            <person name="Larimer J."/>
            <person name="McCowen C."/>
            <person name="Montmayeur A."/>
            <person name="Murphy C."/>
            <person name="Neiman D."/>
            <person name="Pearson M."/>
            <person name="Priest M."/>
            <person name="Roberts A."/>
            <person name="Saif S."/>
            <person name="Shea T."/>
            <person name="Sisk P."/>
            <person name="Sykes S."/>
            <person name="Wortman J."/>
            <person name="Nusbaum C."/>
            <person name="Birren B."/>
        </authorList>
    </citation>
    <scope>NUCLEOTIDE SEQUENCE [LARGE SCALE GENOMIC DNA]</scope>
    <source>
        <strain evidence="2 3">ATCC 51230</strain>
    </source>
</reference>
<evidence type="ECO:0000313" key="2">
    <source>
        <dbReference type="EMBL" id="EKU76863.1"/>
    </source>
</evidence>
<proteinExistence type="predicted"/>
<dbReference type="EMBL" id="AGZU01000005">
    <property type="protein sequence ID" value="EKU76863.1"/>
    <property type="molecule type" value="Genomic_DNA"/>
</dbReference>
<dbReference type="AlphaFoldDB" id="K9CY14"/>
<feature type="chain" id="PRO_5003925463" description="Phosphatidylcholine 1-acylhydrolase" evidence="1">
    <location>
        <begin position="21"/>
        <end position="331"/>
    </location>
</feature>
<protein>
    <recommendedName>
        <fullName evidence="4">Phosphatidylcholine 1-acylhydrolase</fullName>
    </recommendedName>
</protein>